<dbReference type="RefSeq" id="WP_223143816.1">
    <property type="nucleotide sequence ID" value="NZ_CBCSDE010000006.1"/>
</dbReference>
<proteinExistence type="predicted"/>
<sequence length="247" mass="29005">MKKSLLILLVILWSSPFIFAQEVPKTYMILNESKVHDLNLYKKNFPIIRNWWLKNTNQLVSNRASHSSEMGKIYSLIFISGEKNLGDYASQRLTLSKKISEELPEVIKSSRENEADAITRSTWVQIKNNTMLVPDFKIENYEFRKLLLFTVTSNKITEFESTIEEILKEEKAIGFNYNYIVYQAIEGYSNNTFMLLLPDNSRLDYYTHQTARNEKRKGNQKMTDLNQKASKLRNPIRIDYLTRIPNN</sequence>
<feature type="signal peptide" evidence="1">
    <location>
        <begin position="1"/>
        <end position="20"/>
    </location>
</feature>
<name>A0ABT6BL74_9BACT</name>
<keyword evidence="1" id="KW-0732">Signal</keyword>
<keyword evidence="3" id="KW-1185">Reference proteome</keyword>
<dbReference type="EMBL" id="JARJOW010000006">
    <property type="protein sequence ID" value="MDF5691238.1"/>
    <property type="molecule type" value="Genomic_DNA"/>
</dbReference>
<evidence type="ECO:0008006" key="4">
    <source>
        <dbReference type="Google" id="ProtNLM"/>
    </source>
</evidence>
<evidence type="ECO:0000256" key="1">
    <source>
        <dbReference type="SAM" id="SignalP"/>
    </source>
</evidence>
<protein>
    <recommendedName>
        <fullName evidence="4">NIPSNAP family containing protein</fullName>
    </recommendedName>
</protein>
<evidence type="ECO:0000313" key="2">
    <source>
        <dbReference type="EMBL" id="MDF5691238.1"/>
    </source>
</evidence>
<dbReference type="Proteomes" id="UP001321344">
    <property type="component" value="Unassembled WGS sequence"/>
</dbReference>
<gene>
    <name evidence="2" type="ORF">PQG43_10210</name>
</gene>
<feature type="chain" id="PRO_5047295248" description="NIPSNAP family containing protein" evidence="1">
    <location>
        <begin position="21"/>
        <end position="247"/>
    </location>
</feature>
<comment type="caution">
    <text evidence="2">The sequence shown here is derived from an EMBL/GenBank/DDBJ whole genome shotgun (WGS) entry which is preliminary data.</text>
</comment>
<evidence type="ECO:0000313" key="3">
    <source>
        <dbReference type="Proteomes" id="UP001321344"/>
    </source>
</evidence>
<accession>A0ABT6BL74</accession>
<organism evidence="2 3">
    <name type="scientific">Aquirufa aurantiipilula</name>
    <dbReference type="NCBI Taxonomy" id="2696561"/>
    <lineage>
        <taxon>Bacteria</taxon>
        <taxon>Pseudomonadati</taxon>
        <taxon>Bacteroidota</taxon>
        <taxon>Cytophagia</taxon>
        <taxon>Cytophagales</taxon>
        <taxon>Flectobacillaceae</taxon>
        <taxon>Aquirufa</taxon>
    </lineage>
</organism>
<reference evidence="2 3" key="1">
    <citation type="submission" date="2023-03" db="EMBL/GenBank/DDBJ databases">
        <title>Genome sequencing of Aquirufa.</title>
        <authorList>
            <person name="Pitt A."/>
            <person name="Hahn M.W."/>
        </authorList>
    </citation>
    <scope>NUCLEOTIDE SEQUENCE [LARGE SCALE GENOMIC DNA]</scope>
    <source>
        <strain evidence="2 3">WAEICH-18A</strain>
    </source>
</reference>